<dbReference type="Pfam" id="PF04480">
    <property type="entry name" value="DUF559"/>
    <property type="match status" value="1"/>
</dbReference>
<proteinExistence type="predicted"/>
<name>A0ABN2M8W8_9ACTN</name>
<reference evidence="2 3" key="1">
    <citation type="journal article" date="2019" name="Int. J. Syst. Evol. Microbiol.">
        <title>The Global Catalogue of Microorganisms (GCM) 10K type strain sequencing project: providing services to taxonomists for standard genome sequencing and annotation.</title>
        <authorList>
            <consortium name="The Broad Institute Genomics Platform"/>
            <consortium name="The Broad Institute Genome Sequencing Center for Infectious Disease"/>
            <person name="Wu L."/>
            <person name="Ma J."/>
        </authorList>
    </citation>
    <scope>NUCLEOTIDE SEQUENCE [LARGE SCALE GENOMIC DNA]</scope>
    <source>
        <strain evidence="2 3">JCM 13250</strain>
    </source>
</reference>
<evidence type="ECO:0000259" key="1">
    <source>
        <dbReference type="Pfam" id="PF04480"/>
    </source>
</evidence>
<dbReference type="EMBL" id="BAAALT010000128">
    <property type="protein sequence ID" value="GAA1814983.1"/>
    <property type="molecule type" value="Genomic_DNA"/>
</dbReference>
<feature type="domain" description="DUF559" evidence="1">
    <location>
        <begin position="186"/>
        <end position="248"/>
    </location>
</feature>
<sequence length="256" mass="28915">MAGDAATLRQVDLPADDADDLTWLLFRQHHVLTRRQALQHLTEDAVRHRLRTGRWVQRAPPGVRIHRTRHLHPDDLRPAGAPPSTMPARSLVNAVQWAVSADQARFIMAATFQQRPVDATDIDAVLARLPKVRRQGLLRRTLADVGAGSHTLAELDLLRLCGSAGLPTPSRQVRRTDADGRDRYLDLYFDEWGVHVEVDGAHHMDVRQWWRDMHRQNALSAHGLRTLRFPSFAVREQPDVVVAQLRTALVAAGWRG</sequence>
<protein>
    <recommendedName>
        <fullName evidence="1">DUF559 domain-containing protein</fullName>
    </recommendedName>
</protein>
<dbReference type="InterPro" id="IPR007569">
    <property type="entry name" value="DUF559"/>
</dbReference>
<comment type="caution">
    <text evidence="2">The sequence shown here is derived from an EMBL/GenBank/DDBJ whole genome shotgun (WGS) entry which is preliminary data.</text>
</comment>
<organism evidence="2 3">
    <name type="scientific">Luedemannella flava</name>
    <dbReference type="NCBI Taxonomy" id="349316"/>
    <lineage>
        <taxon>Bacteria</taxon>
        <taxon>Bacillati</taxon>
        <taxon>Actinomycetota</taxon>
        <taxon>Actinomycetes</taxon>
        <taxon>Micromonosporales</taxon>
        <taxon>Micromonosporaceae</taxon>
        <taxon>Luedemannella</taxon>
    </lineage>
</organism>
<dbReference type="Gene3D" id="3.40.960.10">
    <property type="entry name" value="VSR Endonuclease"/>
    <property type="match status" value="1"/>
</dbReference>
<gene>
    <name evidence="2" type="ORF">GCM10009682_40120</name>
</gene>
<dbReference type="Proteomes" id="UP001500218">
    <property type="component" value="Unassembled WGS sequence"/>
</dbReference>
<accession>A0ABN2M8W8</accession>
<evidence type="ECO:0000313" key="2">
    <source>
        <dbReference type="EMBL" id="GAA1814983.1"/>
    </source>
</evidence>
<evidence type="ECO:0000313" key="3">
    <source>
        <dbReference type="Proteomes" id="UP001500218"/>
    </source>
</evidence>
<keyword evidence="3" id="KW-1185">Reference proteome</keyword>